<evidence type="ECO:0000256" key="6">
    <source>
        <dbReference type="PROSITE-ProRule" id="PRU00552"/>
    </source>
</evidence>
<dbReference type="EC" id="3.6.4.13" evidence="1"/>
<dbReference type="SMART" id="SM00487">
    <property type="entry name" value="DEXDc"/>
    <property type="match status" value="1"/>
</dbReference>
<dbReference type="InterPro" id="IPR014001">
    <property type="entry name" value="Helicase_ATP-bd"/>
</dbReference>
<gene>
    <name evidence="11" type="ORF">EYB31_31020</name>
</gene>
<sequence length="634" mass="67086">MKQNFLSLGIGAVFSDALKTSGITEPTPVQQETIPLVMSGHDVIAEAQTGTGKTLAFVLPILEKIDTAKDEVQALIMTPTRELAIQITNELKKLAPLSGARVLAAYGGQDVERQIRKLDGAVHIVVGTPGRLADHLKRGAIHFGKLAFLVLDEADQMLNMGFLSDVENIITQSTSRRQTLLFSATMPAGVKNLAKRFMKAPRQVSLPGKRITLEEIEQTVVRTPANKKTDALCELIDRHNPYLAMVFCRTKTDAAALTAELIKRGYEADDLHGDLTQAKREQVMKRFREAKIQLLVATDIAARGIDVEGITHIYSFDIPHDAETYIHRIGRTGRAGQHGAAFTLMTDQEQRYLDLIEKGIKMKLRKVRPNGEAEPQAPARTRQDATGKPSPRTGGQGRGGEQRAAGRAPGGRGRRATSGSSRESYAEKSNRGRTSGAAEERRGGFRSNGTAGAGGAGESLDGPRTASRNAGSGRRTSNTGGTGRGGGRNTAESGISGRAGRSFDEAKSAGRGGRNTDESSISGRAGRSFDEAKSAGRGGRNTGESSISGRAGRSFDEAKSAGRGGRNTGESGISGRAGRSFDEAKSAGRGGRNTGAPGNTARGGRSSDDAGNPGRSGPGRNHSGTAGRGKRRGR</sequence>
<dbReference type="SMART" id="SM00490">
    <property type="entry name" value="HELICc"/>
    <property type="match status" value="1"/>
</dbReference>
<dbReference type="PROSITE" id="PS51195">
    <property type="entry name" value="Q_MOTIF"/>
    <property type="match status" value="1"/>
</dbReference>
<dbReference type="OrthoDB" id="9805696at2"/>
<dbReference type="InterPro" id="IPR050547">
    <property type="entry name" value="DEAD_box_RNA_helicases"/>
</dbReference>
<accession>A0A4Q9DI19</accession>
<dbReference type="GO" id="GO:0009409">
    <property type="term" value="P:response to cold"/>
    <property type="evidence" value="ECO:0007669"/>
    <property type="project" value="TreeGrafter"/>
</dbReference>
<dbReference type="AlphaFoldDB" id="A0A4Q9DI19"/>
<feature type="domain" description="DEAD-box RNA helicase Q" evidence="10">
    <location>
        <begin position="3"/>
        <end position="31"/>
    </location>
</feature>
<evidence type="ECO:0000256" key="4">
    <source>
        <dbReference type="ARBA" id="ARBA00022806"/>
    </source>
</evidence>
<evidence type="ECO:0000256" key="7">
    <source>
        <dbReference type="SAM" id="MobiDB-lite"/>
    </source>
</evidence>
<dbReference type="EMBL" id="SIRE01000027">
    <property type="protein sequence ID" value="TBL71208.1"/>
    <property type="molecule type" value="Genomic_DNA"/>
</dbReference>
<dbReference type="GO" id="GO:0003724">
    <property type="term" value="F:RNA helicase activity"/>
    <property type="evidence" value="ECO:0007669"/>
    <property type="project" value="UniProtKB-EC"/>
</dbReference>
<feature type="region of interest" description="Disordered" evidence="7">
    <location>
        <begin position="366"/>
        <end position="634"/>
    </location>
</feature>
<dbReference type="InterPro" id="IPR001650">
    <property type="entry name" value="Helicase_C-like"/>
</dbReference>
<proteinExistence type="predicted"/>
<feature type="domain" description="Helicase ATP-binding" evidence="8">
    <location>
        <begin position="34"/>
        <end position="204"/>
    </location>
</feature>
<dbReference type="PANTHER" id="PTHR47963">
    <property type="entry name" value="DEAD-BOX ATP-DEPENDENT RNA HELICASE 47, MITOCHONDRIAL"/>
    <property type="match status" value="1"/>
</dbReference>
<dbReference type="GO" id="GO:0005840">
    <property type="term" value="C:ribosome"/>
    <property type="evidence" value="ECO:0007669"/>
    <property type="project" value="TreeGrafter"/>
</dbReference>
<dbReference type="InterPro" id="IPR011545">
    <property type="entry name" value="DEAD/DEAH_box_helicase_dom"/>
</dbReference>
<dbReference type="SUPFAM" id="SSF52540">
    <property type="entry name" value="P-loop containing nucleoside triphosphate hydrolases"/>
    <property type="match status" value="1"/>
</dbReference>
<evidence type="ECO:0000313" key="11">
    <source>
        <dbReference type="EMBL" id="TBL71208.1"/>
    </source>
</evidence>
<dbReference type="InterPro" id="IPR014014">
    <property type="entry name" value="RNA_helicase_DEAD_Q_motif"/>
</dbReference>
<keyword evidence="3" id="KW-0378">Hydrolase</keyword>
<evidence type="ECO:0000256" key="2">
    <source>
        <dbReference type="ARBA" id="ARBA00022741"/>
    </source>
</evidence>
<evidence type="ECO:0000259" key="8">
    <source>
        <dbReference type="PROSITE" id="PS51192"/>
    </source>
</evidence>
<evidence type="ECO:0000256" key="1">
    <source>
        <dbReference type="ARBA" id="ARBA00012552"/>
    </source>
</evidence>
<dbReference type="PANTHER" id="PTHR47963:SF8">
    <property type="entry name" value="ATP-DEPENDENT RNA HELICASE DEAD"/>
    <property type="match status" value="1"/>
</dbReference>
<dbReference type="RefSeq" id="WP_131017387.1">
    <property type="nucleotide sequence ID" value="NZ_SIRE01000027.1"/>
</dbReference>
<keyword evidence="5" id="KW-0067">ATP-binding</keyword>
<name>A0A4Q9DI19_9BACL</name>
<dbReference type="CDD" id="cd00268">
    <property type="entry name" value="DEADc"/>
    <property type="match status" value="1"/>
</dbReference>
<dbReference type="GO" id="GO:0005524">
    <property type="term" value="F:ATP binding"/>
    <property type="evidence" value="ECO:0007669"/>
    <property type="project" value="UniProtKB-KW"/>
</dbReference>
<dbReference type="Proteomes" id="UP000293142">
    <property type="component" value="Unassembled WGS sequence"/>
</dbReference>
<dbReference type="InterPro" id="IPR027417">
    <property type="entry name" value="P-loop_NTPase"/>
</dbReference>
<comment type="caution">
    <text evidence="11">The sequence shown here is derived from an EMBL/GenBank/DDBJ whole genome shotgun (WGS) entry which is preliminary data.</text>
</comment>
<evidence type="ECO:0000259" key="9">
    <source>
        <dbReference type="PROSITE" id="PS51194"/>
    </source>
</evidence>
<dbReference type="Gene3D" id="3.40.50.300">
    <property type="entry name" value="P-loop containing nucleotide triphosphate hydrolases"/>
    <property type="match status" value="2"/>
</dbReference>
<dbReference type="InterPro" id="IPR044742">
    <property type="entry name" value="DEAD/DEAH_RhlB"/>
</dbReference>
<feature type="short sequence motif" description="Q motif" evidence="6">
    <location>
        <begin position="3"/>
        <end position="31"/>
    </location>
</feature>
<dbReference type="Pfam" id="PF00271">
    <property type="entry name" value="Helicase_C"/>
    <property type="match status" value="1"/>
</dbReference>
<evidence type="ECO:0000256" key="3">
    <source>
        <dbReference type="ARBA" id="ARBA00022801"/>
    </source>
</evidence>
<dbReference type="PROSITE" id="PS51194">
    <property type="entry name" value="HELICASE_CTER"/>
    <property type="match status" value="1"/>
</dbReference>
<evidence type="ECO:0000259" key="10">
    <source>
        <dbReference type="PROSITE" id="PS51195"/>
    </source>
</evidence>
<dbReference type="GO" id="GO:0016787">
    <property type="term" value="F:hydrolase activity"/>
    <property type="evidence" value="ECO:0007669"/>
    <property type="project" value="UniProtKB-KW"/>
</dbReference>
<dbReference type="CDD" id="cd18787">
    <property type="entry name" value="SF2_C_DEAD"/>
    <property type="match status" value="1"/>
</dbReference>
<dbReference type="GO" id="GO:0005829">
    <property type="term" value="C:cytosol"/>
    <property type="evidence" value="ECO:0007669"/>
    <property type="project" value="TreeGrafter"/>
</dbReference>
<organism evidence="11 12">
    <name type="scientific">Paenibacillus thalictri</name>
    <dbReference type="NCBI Taxonomy" id="2527873"/>
    <lineage>
        <taxon>Bacteria</taxon>
        <taxon>Bacillati</taxon>
        <taxon>Bacillota</taxon>
        <taxon>Bacilli</taxon>
        <taxon>Bacillales</taxon>
        <taxon>Paenibacillaceae</taxon>
        <taxon>Paenibacillus</taxon>
    </lineage>
</organism>
<feature type="domain" description="Helicase C-terminal" evidence="9">
    <location>
        <begin position="215"/>
        <end position="376"/>
    </location>
</feature>
<reference evidence="11 12" key="1">
    <citation type="submission" date="2019-02" db="EMBL/GenBank/DDBJ databases">
        <title>Paenibacillus sp. nov., isolated from surface-sterilized tissue of Thalictrum simplex L.</title>
        <authorList>
            <person name="Tuo L."/>
        </authorList>
    </citation>
    <scope>NUCLEOTIDE SEQUENCE [LARGE SCALE GENOMIC DNA]</scope>
    <source>
        <strain evidence="11 12">N2SHLJ1</strain>
    </source>
</reference>
<keyword evidence="2" id="KW-0547">Nucleotide-binding</keyword>
<dbReference type="Pfam" id="PF00270">
    <property type="entry name" value="DEAD"/>
    <property type="match status" value="1"/>
</dbReference>
<keyword evidence="4 11" id="KW-0347">Helicase</keyword>
<dbReference type="GO" id="GO:0033592">
    <property type="term" value="F:RNA strand annealing activity"/>
    <property type="evidence" value="ECO:0007669"/>
    <property type="project" value="TreeGrafter"/>
</dbReference>
<keyword evidence="12" id="KW-1185">Reference proteome</keyword>
<evidence type="ECO:0000313" key="12">
    <source>
        <dbReference type="Proteomes" id="UP000293142"/>
    </source>
</evidence>
<evidence type="ECO:0000256" key="5">
    <source>
        <dbReference type="ARBA" id="ARBA00022840"/>
    </source>
</evidence>
<protein>
    <recommendedName>
        <fullName evidence="1">RNA helicase</fullName>
        <ecNumber evidence="1">3.6.4.13</ecNumber>
    </recommendedName>
</protein>
<dbReference type="PROSITE" id="PS51192">
    <property type="entry name" value="HELICASE_ATP_BIND_1"/>
    <property type="match status" value="1"/>
</dbReference>